<dbReference type="EMBL" id="CAJNOH010013759">
    <property type="protein sequence ID" value="CAF1548886.1"/>
    <property type="molecule type" value="Genomic_DNA"/>
</dbReference>
<dbReference type="InterPro" id="IPR045063">
    <property type="entry name" value="Dynamin_N"/>
</dbReference>
<feature type="domain" description="Dynamin N-terminal" evidence="1">
    <location>
        <begin position="36"/>
        <end position="143"/>
    </location>
</feature>
<sequence>MEDTSSMVMDKTAFAAYRALRQVADEYKINVDPPRIVFVGETSTGKSMLVQNFLGFPCTFTNAGVATRCPVAYQLRYNPNAKVRHVIKPEGIEIEELAKHIGLHMKRIEKESQFSLEPYYVEIESNSYPDLEILDVPGLVAGKGDANVRDAVERMSFSPLNIGIYTRSSYERWT</sequence>
<evidence type="ECO:0000313" key="4">
    <source>
        <dbReference type="Proteomes" id="UP000663870"/>
    </source>
</evidence>
<keyword evidence="4" id="KW-1185">Reference proteome</keyword>
<dbReference type="EMBL" id="CAJNOL010015654">
    <property type="protein sequence ID" value="CAF1672450.1"/>
    <property type="molecule type" value="Genomic_DNA"/>
</dbReference>
<dbReference type="GO" id="GO:0003924">
    <property type="term" value="F:GTPase activity"/>
    <property type="evidence" value="ECO:0007669"/>
    <property type="project" value="TreeGrafter"/>
</dbReference>
<dbReference type="PANTHER" id="PTHR11566">
    <property type="entry name" value="DYNAMIN"/>
    <property type="match status" value="1"/>
</dbReference>
<dbReference type="GO" id="GO:0005874">
    <property type="term" value="C:microtubule"/>
    <property type="evidence" value="ECO:0007669"/>
    <property type="project" value="TreeGrafter"/>
</dbReference>
<dbReference type="AlphaFoldDB" id="A0A816GCM3"/>
<dbReference type="PRINTS" id="PR00195">
    <property type="entry name" value="DYNAMIN"/>
</dbReference>
<proteinExistence type="predicted"/>
<dbReference type="PANTHER" id="PTHR11566:SF169">
    <property type="entry name" value="DYNAMIN-LIKE PROTEIN C"/>
    <property type="match status" value="1"/>
</dbReference>
<name>A0A816GCM3_9BILA</name>
<dbReference type="InterPro" id="IPR022812">
    <property type="entry name" value="Dynamin"/>
</dbReference>
<evidence type="ECO:0000313" key="2">
    <source>
        <dbReference type="EMBL" id="CAF1548886.1"/>
    </source>
</evidence>
<reference evidence="3" key="1">
    <citation type="submission" date="2021-02" db="EMBL/GenBank/DDBJ databases">
        <authorList>
            <person name="Nowell W R."/>
        </authorList>
    </citation>
    <scope>NUCLEOTIDE SEQUENCE</scope>
</reference>
<dbReference type="InterPro" id="IPR027417">
    <property type="entry name" value="P-loop_NTPase"/>
</dbReference>
<dbReference type="Proteomes" id="UP000663854">
    <property type="component" value="Unassembled WGS sequence"/>
</dbReference>
<gene>
    <name evidence="3" type="ORF">JXQ802_LOCUS57812</name>
    <name evidence="2" type="ORF">PYM288_LOCUS41209</name>
</gene>
<dbReference type="Pfam" id="PF00350">
    <property type="entry name" value="Dynamin_N"/>
    <property type="match status" value="1"/>
</dbReference>
<dbReference type="GO" id="GO:0016020">
    <property type="term" value="C:membrane"/>
    <property type="evidence" value="ECO:0007669"/>
    <property type="project" value="TreeGrafter"/>
</dbReference>
<dbReference type="GO" id="GO:0008017">
    <property type="term" value="F:microtubule binding"/>
    <property type="evidence" value="ECO:0007669"/>
    <property type="project" value="TreeGrafter"/>
</dbReference>
<comment type="caution">
    <text evidence="3">The sequence shown here is derived from an EMBL/GenBank/DDBJ whole genome shotgun (WGS) entry which is preliminary data.</text>
</comment>
<organism evidence="3 4">
    <name type="scientific">Rotaria sordida</name>
    <dbReference type="NCBI Taxonomy" id="392033"/>
    <lineage>
        <taxon>Eukaryota</taxon>
        <taxon>Metazoa</taxon>
        <taxon>Spiralia</taxon>
        <taxon>Gnathifera</taxon>
        <taxon>Rotifera</taxon>
        <taxon>Eurotatoria</taxon>
        <taxon>Bdelloidea</taxon>
        <taxon>Philodinida</taxon>
        <taxon>Philodinidae</taxon>
        <taxon>Rotaria</taxon>
    </lineage>
</organism>
<protein>
    <recommendedName>
        <fullName evidence="1">Dynamin N-terminal domain-containing protein</fullName>
    </recommendedName>
</protein>
<accession>A0A816GCM3</accession>
<dbReference type="GO" id="GO:0005737">
    <property type="term" value="C:cytoplasm"/>
    <property type="evidence" value="ECO:0007669"/>
    <property type="project" value="TreeGrafter"/>
</dbReference>
<evidence type="ECO:0000259" key="1">
    <source>
        <dbReference type="Pfam" id="PF00350"/>
    </source>
</evidence>
<dbReference type="SUPFAM" id="SSF52540">
    <property type="entry name" value="P-loop containing nucleoside triphosphate hydrolases"/>
    <property type="match status" value="1"/>
</dbReference>
<evidence type="ECO:0000313" key="3">
    <source>
        <dbReference type="EMBL" id="CAF1672450.1"/>
    </source>
</evidence>
<dbReference type="Proteomes" id="UP000663870">
    <property type="component" value="Unassembled WGS sequence"/>
</dbReference>
<dbReference type="Gene3D" id="3.40.50.300">
    <property type="entry name" value="P-loop containing nucleotide triphosphate hydrolases"/>
    <property type="match status" value="1"/>
</dbReference>